<dbReference type="PANTHER" id="PTHR30126:SF40">
    <property type="entry name" value="HTH-TYPE TRANSCRIPTIONAL REGULATOR GLTR"/>
    <property type="match status" value="1"/>
</dbReference>
<dbReference type="InterPro" id="IPR005119">
    <property type="entry name" value="LysR_subst-bd"/>
</dbReference>
<evidence type="ECO:0000259" key="5">
    <source>
        <dbReference type="PROSITE" id="PS50931"/>
    </source>
</evidence>
<keyword evidence="3" id="KW-0238">DNA-binding</keyword>
<evidence type="ECO:0000256" key="3">
    <source>
        <dbReference type="ARBA" id="ARBA00023125"/>
    </source>
</evidence>
<comment type="similarity">
    <text evidence="1">Belongs to the LysR transcriptional regulatory family.</text>
</comment>
<dbReference type="CDD" id="cd05466">
    <property type="entry name" value="PBP2_LTTR_substrate"/>
    <property type="match status" value="1"/>
</dbReference>
<dbReference type="Gene3D" id="1.10.10.10">
    <property type="entry name" value="Winged helix-like DNA-binding domain superfamily/Winged helix DNA-binding domain"/>
    <property type="match status" value="1"/>
</dbReference>
<accession>F8GUP1</accession>
<sequence>MTTFRELEAFVAVADMGSFEKAARSLQTSQSNISRQISAFESSFDRLLFNREQRAARLTMDGQEVLRIARGILRQRANLTERFGNPDLVSSTLRLGVTELAALTWLGRFLAELRDRYPRMRIEPEVGSSTSLHTRVRDGQLDIAIVLDAIRTTEMARLPIGAAHFGWYCSSGLTTPDELSLTDFERQTVLLQSDVRTGGSVLASWLLDHGVHANNTIHSDSLVALAGICAAGLGIAGLPRAVAQGPVRNGALRELQIPIGAAEMEYIALIRIDAISDFHRNVAALAHEKCDFQTPFHGA</sequence>
<dbReference type="PROSITE" id="PS50931">
    <property type="entry name" value="HTH_LYSR"/>
    <property type="match status" value="1"/>
</dbReference>
<dbReference type="GO" id="GO:0003700">
    <property type="term" value="F:DNA-binding transcription factor activity"/>
    <property type="evidence" value="ECO:0007669"/>
    <property type="project" value="InterPro"/>
</dbReference>
<dbReference type="AlphaFoldDB" id="F8GUP1"/>
<dbReference type="Gene3D" id="3.40.190.290">
    <property type="match status" value="1"/>
</dbReference>
<organism evidence="6 7">
    <name type="scientific">Cupriavidus necator (strain ATCC 43291 / DSM 13513 / CCUG 52238 / LMG 8453 / N-1)</name>
    <name type="common">Ralstonia eutropha</name>
    <dbReference type="NCBI Taxonomy" id="1042878"/>
    <lineage>
        <taxon>Bacteria</taxon>
        <taxon>Pseudomonadati</taxon>
        <taxon>Pseudomonadota</taxon>
        <taxon>Betaproteobacteria</taxon>
        <taxon>Burkholderiales</taxon>
        <taxon>Burkholderiaceae</taxon>
        <taxon>Cupriavidus</taxon>
    </lineage>
</organism>
<dbReference type="Pfam" id="PF03466">
    <property type="entry name" value="LysR_substrate"/>
    <property type="match status" value="1"/>
</dbReference>
<dbReference type="InterPro" id="IPR000847">
    <property type="entry name" value="LysR_HTH_N"/>
</dbReference>
<evidence type="ECO:0000256" key="1">
    <source>
        <dbReference type="ARBA" id="ARBA00009437"/>
    </source>
</evidence>
<dbReference type="SUPFAM" id="SSF53850">
    <property type="entry name" value="Periplasmic binding protein-like II"/>
    <property type="match status" value="1"/>
</dbReference>
<dbReference type="FunFam" id="1.10.10.10:FF:000001">
    <property type="entry name" value="LysR family transcriptional regulator"/>
    <property type="match status" value="1"/>
</dbReference>
<keyword evidence="6" id="KW-0614">Plasmid</keyword>
<reference evidence="6 7" key="1">
    <citation type="journal article" date="2011" name="J. Bacteriol.">
        <title>Complete genome sequence of the type strain Cupriavidus necator N-1.</title>
        <authorList>
            <person name="Poehlein A."/>
            <person name="Kusian B."/>
            <person name="Friedrich B."/>
            <person name="Daniel R."/>
            <person name="Bowien B."/>
        </authorList>
    </citation>
    <scope>NUCLEOTIDE SEQUENCE [LARGE SCALE GENOMIC DNA]</scope>
    <source>
        <strain evidence="7">ATCC 43291 / DSM 13513 / CCUG 52238 / LMG 8453 / N-1</strain>
        <plasmid evidence="6 7">pBB1</plasmid>
    </source>
</reference>
<geneLocation type="plasmid" evidence="6 7">
    <name>pBB1</name>
</geneLocation>
<dbReference type="EMBL" id="CP002879">
    <property type="protein sequence ID" value="AEI82445.1"/>
    <property type="molecule type" value="Genomic_DNA"/>
</dbReference>
<protein>
    <submittedName>
        <fullName evidence="6">Transcriptional regulator LysR family</fullName>
    </submittedName>
</protein>
<dbReference type="Pfam" id="PF00126">
    <property type="entry name" value="HTH_1"/>
    <property type="match status" value="1"/>
</dbReference>
<keyword evidence="2" id="KW-0805">Transcription regulation</keyword>
<dbReference type="Proteomes" id="UP000006798">
    <property type="component" value="Plasmid pBB1"/>
</dbReference>
<name>F8GUP1_CUPNN</name>
<evidence type="ECO:0000256" key="2">
    <source>
        <dbReference type="ARBA" id="ARBA00023015"/>
    </source>
</evidence>
<keyword evidence="4" id="KW-0804">Transcription</keyword>
<dbReference type="SUPFAM" id="SSF46785">
    <property type="entry name" value="Winged helix' DNA-binding domain"/>
    <property type="match status" value="1"/>
</dbReference>
<dbReference type="GO" id="GO:0000976">
    <property type="term" value="F:transcription cis-regulatory region binding"/>
    <property type="evidence" value="ECO:0007669"/>
    <property type="project" value="TreeGrafter"/>
</dbReference>
<gene>
    <name evidence="6" type="ordered locus">CNE_BB1p10370</name>
</gene>
<dbReference type="InterPro" id="IPR036388">
    <property type="entry name" value="WH-like_DNA-bd_sf"/>
</dbReference>
<evidence type="ECO:0000313" key="7">
    <source>
        <dbReference type="Proteomes" id="UP000006798"/>
    </source>
</evidence>
<evidence type="ECO:0000256" key="4">
    <source>
        <dbReference type="ARBA" id="ARBA00023163"/>
    </source>
</evidence>
<evidence type="ECO:0000313" key="6">
    <source>
        <dbReference type="EMBL" id="AEI82445.1"/>
    </source>
</evidence>
<proteinExistence type="inferred from homology"/>
<dbReference type="InterPro" id="IPR036390">
    <property type="entry name" value="WH_DNA-bd_sf"/>
</dbReference>
<dbReference type="KEGG" id="cnc:CNE_BB1p10370"/>
<dbReference type="PANTHER" id="PTHR30126">
    <property type="entry name" value="HTH-TYPE TRANSCRIPTIONAL REGULATOR"/>
    <property type="match status" value="1"/>
</dbReference>
<dbReference type="HOGENOM" id="CLU_039613_6_1_4"/>
<feature type="domain" description="HTH lysR-type" evidence="5">
    <location>
        <begin position="1"/>
        <end position="59"/>
    </location>
</feature>